<keyword evidence="5" id="KW-1185">Reference proteome</keyword>
<proteinExistence type="predicted"/>
<evidence type="ECO:0000313" key="5">
    <source>
        <dbReference type="Proteomes" id="UP000197468"/>
    </source>
</evidence>
<dbReference type="EMBL" id="NIOF01000006">
    <property type="protein sequence ID" value="OWQ88716.1"/>
    <property type="molecule type" value="Genomic_DNA"/>
</dbReference>
<dbReference type="InterPro" id="IPR017663">
    <property type="entry name" value="ABC_2-AEP-bd"/>
</dbReference>
<dbReference type="RefSeq" id="WP_088385602.1">
    <property type="nucleotide sequence ID" value="NZ_NIOF01000006.1"/>
</dbReference>
<reference evidence="4 5" key="1">
    <citation type="journal article" date="2008" name="Int. J. Syst. Evol. Microbiol.">
        <title>Description of Roseateles aquatilis sp. nov. and Roseateles terrae sp. nov., in the class Betaproteobacteria, and emended description of the genus Roseateles.</title>
        <authorList>
            <person name="Gomila M."/>
            <person name="Bowien B."/>
            <person name="Falsen E."/>
            <person name="Moore E.R."/>
            <person name="Lalucat J."/>
        </authorList>
    </citation>
    <scope>NUCLEOTIDE SEQUENCE [LARGE SCALE GENOMIC DNA]</scope>
    <source>
        <strain evidence="4 5">CCUG 48205</strain>
    </source>
</reference>
<keyword evidence="1 3" id="KW-0732">Signal</keyword>
<gene>
    <name evidence="4" type="ORF">CDN99_14585</name>
</gene>
<evidence type="ECO:0000313" key="4">
    <source>
        <dbReference type="EMBL" id="OWQ88716.1"/>
    </source>
</evidence>
<dbReference type="PANTHER" id="PTHR30006">
    <property type="entry name" value="THIAMINE-BINDING PERIPLASMIC PROTEIN-RELATED"/>
    <property type="match status" value="1"/>
</dbReference>
<feature type="signal peptide" evidence="3">
    <location>
        <begin position="1"/>
        <end position="19"/>
    </location>
</feature>
<dbReference type="SUPFAM" id="SSF53850">
    <property type="entry name" value="Periplasmic binding protein-like II"/>
    <property type="match status" value="1"/>
</dbReference>
<sequence>MRLKSFLSFKSLIHTAAFATLAVVTALTSPEAHAQGKTELLVYSALEADQIKAYKTAFEQDHPGIELKFVRESTGIVTARLLAEKANPQADVVWGLAATSLMLLDKEGMLAAYAPKGLDQVRANMRDPRPQPTWVGMDLWSSAVCFNTAEAAKRSLPKPTSWNDLTQPVYKGLLTMPHPASSGTGYLMVSAWLQMMGEAKGWAFMDALHQNMGVYTHSGSKPCRQAGAGEFPVGLSFEYRANKTKKEGAPIDIVFPKEGLGWDVEATAIMKNTKKPEAARALADWSVTRKANELYAKNFAVLALPSVQEQLEFVPSDLDKLLAKNDFTWAAANRDRILAEWSRRYEAKAEKK</sequence>
<protein>
    <submittedName>
        <fullName evidence="4">Putative 2-aminoethylphosphonate ABC transporter substrate-binding protein</fullName>
    </submittedName>
</protein>
<dbReference type="GO" id="GO:0030288">
    <property type="term" value="C:outer membrane-bounded periplasmic space"/>
    <property type="evidence" value="ECO:0007669"/>
    <property type="project" value="TreeGrafter"/>
</dbReference>
<dbReference type="GO" id="GO:0046872">
    <property type="term" value="F:metal ion binding"/>
    <property type="evidence" value="ECO:0007669"/>
    <property type="project" value="UniProtKB-KW"/>
</dbReference>
<accession>A0A246J830</accession>
<evidence type="ECO:0000256" key="3">
    <source>
        <dbReference type="SAM" id="SignalP"/>
    </source>
</evidence>
<dbReference type="PIRSF" id="PIRSF002825">
    <property type="entry name" value="CfbpA"/>
    <property type="match status" value="1"/>
</dbReference>
<dbReference type="AlphaFoldDB" id="A0A246J830"/>
<dbReference type="Gene3D" id="3.40.190.10">
    <property type="entry name" value="Periplasmic binding protein-like II"/>
    <property type="match status" value="2"/>
</dbReference>
<keyword evidence="2" id="KW-0479">Metal-binding</keyword>
<feature type="chain" id="PRO_5012941811" evidence="3">
    <location>
        <begin position="20"/>
        <end position="352"/>
    </location>
</feature>
<dbReference type="NCBIfam" id="TIGR03261">
    <property type="entry name" value="phnS2"/>
    <property type="match status" value="1"/>
</dbReference>
<name>A0A246J830_9BURK</name>
<dbReference type="InterPro" id="IPR026045">
    <property type="entry name" value="Ferric-bd"/>
</dbReference>
<dbReference type="OrthoDB" id="366726at2"/>
<dbReference type="GO" id="GO:0015888">
    <property type="term" value="P:thiamine transport"/>
    <property type="evidence" value="ECO:0007669"/>
    <property type="project" value="TreeGrafter"/>
</dbReference>
<dbReference type="GO" id="GO:0030975">
    <property type="term" value="F:thiamine binding"/>
    <property type="evidence" value="ECO:0007669"/>
    <property type="project" value="TreeGrafter"/>
</dbReference>
<feature type="binding site" evidence="2">
    <location>
        <position position="239"/>
    </location>
    <ligand>
        <name>Fe cation</name>
        <dbReference type="ChEBI" id="CHEBI:24875"/>
    </ligand>
</feature>
<dbReference type="Proteomes" id="UP000197468">
    <property type="component" value="Unassembled WGS sequence"/>
</dbReference>
<organism evidence="4 5">
    <name type="scientific">Roseateles aquatilis</name>
    <dbReference type="NCBI Taxonomy" id="431061"/>
    <lineage>
        <taxon>Bacteria</taxon>
        <taxon>Pseudomonadati</taxon>
        <taxon>Pseudomonadota</taxon>
        <taxon>Betaproteobacteria</taxon>
        <taxon>Burkholderiales</taxon>
        <taxon>Sphaerotilaceae</taxon>
        <taxon>Roseateles</taxon>
    </lineage>
</organism>
<evidence type="ECO:0000256" key="2">
    <source>
        <dbReference type="PIRSR" id="PIRSR002825-1"/>
    </source>
</evidence>
<evidence type="ECO:0000256" key="1">
    <source>
        <dbReference type="ARBA" id="ARBA00022729"/>
    </source>
</evidence>
<dbReference type="Pfam" id="PF13343">
    <property type="entry name" value="SBP_bac_6"/>
    <property type="match status" value="1"/>
</dbReference>
<dbReference type="PANTHER" id="PTHR30006:SF2">
    <property type="entry name" value="ABC TRANSPORTER SUBSTRATE-BINDING PROTEIN"/>
    <property type="match status" value="1"/>
</dbReference>
<dbReference type="CDD" id="cd13544">
    <property type="entry name" value="PBP2_Fbp_like_1"/>
    <property type="match status" value="1"/>
</dbReference>
<keyword evidence="2" id="KW-0408">Iron</keyword>
<dbReference type="GO" id="GO:0030976">
    <property type="term" value="F:thiamine pyrophosphate binding"/>
    <property type="evidence" value="ECO:0007669"/>
    <property type="project" value="TreeGrafter"/>
</dbReference>
<comment type="caution">
    <text evidence="4">The sequence shown here is derived from an EMBL/GenBank/DDBJ whole genome shotgun (WGS) entry which is preliminary data.</text>
</comment>